<feature type="domain" description="Cell wall hydrolase SleB" evidence="1">
    <location>
        <begin position="24"/>
        <end position="135"/>
    </location>
</feature>
<dbReference type="Proteomes" id="UP000075526">
    <property type="component" value="Unassembled WGS sequence"/>
</dbReference>
<name>A0A149RJZ1_9PROT</name>
<dbReference type="InterPro" id="IPR042047">
    <property type="entry name" value="SleB_dom1"/>
</dbReference>
<dbReference type="Pfam" id="PF07486">
    <property type="entry name" value="Hydrolase_2"/>
    <property type="match status" value="1"/>
</dbReference>
<evidence type="ECO:0000313" key="2">
    <source>
        <dbReference type="EMBL" id="KXV14361.1"/>
    </source>
</evidence>
<evidence type="ECO:0000313" key="3">
    <source>
        <dbReference type="Proteomes" id="UP000075526"/>
    </source>
</evidence>
<gene>
    <name evidence="2" type="ORF">AD933_12385</name>
</gene>
<keyword evidence="2" id="KW-0378">Hydrolase</keyword>
<dbReference type="GO" id="GO:0016787">
    <property type="term" value="F:hydrolase activity"/>
    <property type="evidence" value="ECO:0007669"/>
    <property type="project" value="UniProtKB-KW"/>
</dbReference>
<comment type="caution">
    <text evidence="2">The sequence shown here is derived from an EMBL/GenBank/DDBJ whole genome shotgun (WGS) entry which is preliminary data.</text>
</comment>
<dbReference type="Gene3D" id="1.10.10.2520">
    <property type="entry name" value="Cell wall hydrolase SleB, domain 1"/>
    <property type="match status" value="1"/>
</dbReference>
<reference evidence="2 3" key="1">
    <citation type="submission" date="2015-06" db="EMBL/GenBank/DDBJ databases">
        <title>Improved classification and identification of acetic acid bacteria using matrix-assisted laser desorption/ionization time-of-flight mass spectrometry; Gluconobacter nephelii and Gluconobacter uchimurae are later heterotypic synonyms of Gluconobacter japonicus and Gluconobacter oxydans, respectively.</title>
        <authorList>
            <person name="Li L."/>
            <person name="Cleenwerck I."/>
            <person name="De Vuyst L."/>
            <person name="Vandamme P."/>
        </authorList>
    </citation>
    <scope>NUCLEOTIDE SEQUENCE [LARGE SCALE GENOMIC DNA]</scope>
    <source>
        <strain evidence="2 3">LMG 1552</strain>
    </source>
</reference>
<dbReference type="InterPro" id="IPR011105">
    <property type="entry name" value="Cell_wall_hydrolase_SleB"/>
</dbReference>
<sequence>MTLTLPITDPVQPAARTAWGEARGEGRRGMQAVLNVIGNRATHPGWWGRDIAGVCQAHAQFSCWDTNDPNRIKLLTVNDSNMQFREAMDLASRLVNGCLSDLTGGADHYYDWRGQRPYWAQGRFYKCTIGHHAFYRVGLRGDGM</sequence>
<dbReference type="AlphaFoldDB" id="A0A149RJZ1"/>
<dbReference type="PATRIC" id="fig|178901.13.peg.2528"/>
<evidence type="ECO:0000259" key="1">
    <source>
        <dbReference type="Pfam" id="PF07486"/>
    </source>
</evidence>
<accession>A0A149RJZ1</accession>
<proteinExistence type="predicted"/>
<dbReference type="RefSeq" id="WP_061508809.1">
    <property type="nucleotide sequence ID" value="NZ_LHZF01000173.1"/>
</dbReference>
<dbReference type="EMBL" id="LHZF01000173">
    <property type="protein sequence ID" value="KXV14361.1"/>
    <property type="molecule type" value="Genomic_DNA"/>
</dbReference>
<protein>
    <submittedName>
        <fullName evidence="2">Hydrolase</fullName>
    </submittedName>
</protein>
<organism evidence="2 3">
    <name type="scientific">Acetobacter malorum</name>
    <dbReference type="NCBI Taxonomy" id="178901"/>
    <lineage>
        <taxon>Bacteria</taxon>
        <taxon>Pseudomonadati</taxon>
        <taxon>Pseudomonadota</taxon>
        <taxon>Alphaproteobacteria</taxon>
        <taxon>Acetobacterales</taxon>
        <taxon>Acetobacteraceae</taxon>
        <taxon>Acetobacter</taxon>
    </lineage>
</organism>